<protein>
    <submittedName>
        <fullName evidence="11">Protein kinase</fullName>
    </submittedName>
</protein>
<dbReference type="InterPro" id="IPR000719">
    <property type="entry name" value="Prot_kinase_dom"/>
</dbReference>
<dbReference type="PANTHER" id="PTHR43289">
    <property type="entry name" value="MITOGEN-ACTIVATED PROTEIN KINASE KINASE KINASE 20-RELATED"/>
    <property type="match status" value="1"/>
</dbReference>
<dbReference type="InterPro" id="IPR006558">
    <property type="entry name" value="LamG-like"/>
</dbReference>
<accession>A0A0M9XAS1</accession>
<dbReference type="Pfam" id="PF13385">
    <property type="entry name" value="Laminin_G_3"/>
    <property type="match status" value="1"/>
</dbReference>
<keyword evidence="3 7" id="KW-0547">Nucleotide-binding</keyword>
<feature type="region of interest" description="Disordered" evidence="8">
    <location>
        <begin position="412"/>
        <end position="468"/>
    </location>
</feature>
<dbReference type="CDD" id="cd14014">
    <property type="entry name" value="STKc_PknB_like"/>
    <property type="match status" value="1"/>
</dbReference>
<evidence type="ECO:0000256" key="5">
    <source>
        <dbReference type="ARBA" id="ARBA00022840"/>
    </source>
</evidence>
<dbReference type="Gene3D" id="3.30.200.20">
    <property type="entry name" value="Phosphorylase Kinase, domain 1"/>
    <property type="match status" value="1"/>
</dbReference>
<evidence type="ECO:0000256" key="3">
    <source>
        <dbReference type="ARBA" id="ARBA00022741"/>
    </source>
</evidence>
<keyword evidence="9" id="KW-1133">Transmembrane helix</keyword>
<evidence type="ECO:0000313" key="11">
    <source>
        <dbReference type="EMBL" id="KOT45486.1"/>
    </source>
</evidence>
<keyword evidence="12" id="KW-1185">Reference proteome</keyword>
<dbReference type="Pfam" id="PF00069">
    <property type="entry name" value="Pkinase"/>
    <property type="match status" value="1"/>
</dbReference>
<dbReference type="SMART" id="SM00220">
    <property type="entry name" value="S_TKc"/>
    <property type="match status" value="1"/>
</dbReference>
<dbReference type="InterPro" id="IPR008271">
    <property type="entry name" value="Ser/Thr_kinase_AS"/>
</dbReference>
<feature type="binding site" evidence="7">
    <location>
        <position position="59"/>
    </location>
    <ligand>
        <name>ATP</name>
        <dbReference type="ChEBI" id="CHEBI:30616"/>
    </ligand>
</feature>
<evidence type="ECO:0000256" key="9">
    <source>
        <dbReference type="SAM" id="Phobius"/>
    </source>
</evidence>
<dbReference type="PROSITE" id="PS50011">
    <property type="entry name" value="PROTEIN_KINASE_DOM"/>
    <property type="match status" value="1"/>
</dbReference>
<organism evidence="11 12">
    <name type="scientific">Streptomyces caelestis</name>
    <dbReference type="NCBI Taxonomy" id="36816"/>
    <lineage>
        <taxon>Bacteria</taxon>
        <taxon>Bacillati</taxon>
        <taxon>Actinomycetota</taxon>
        <taxon>Actinomycetes</taxon>
        <taxon>Kitasatosporales</taxon>
        <taxon>Streptomycetaceae</taxon>
        <taxon>Streptomyces</taxon>
    </lineage>
</organism>
<evidence type="ECO:0000256" key="8">
    <source>
        <dbReference type="SAM" id="MobiDB-lite"/>
    </source>
</evidence>
<dbReference type="GO" id="GO:0004674">
    <property type="term" value="F:protein serine/threonine kinase activity"/>
    <property type="evidence" value="ECO:0007669"/>
    <property type="project" value="TreeGrafter"/>
</dbReference>
<reference evidence="11 12" key="1">
    <citation type="submission" date="2015-07" db="EMBL/GenBank/DDBJ databases">
        <authorList>
            <person name="Noorani M."/>
        </authorList>
    </citation>
    <scope>NUCLEOTIDE SEQUENCE [LARGE SCALE GENOMIC DNA]</scope>
    <source>
        <strain evidence="11 12">NRRL B-24567</strain>
    </source>
</reference>
<dbReference type="InterPro" id="IPR011009">
    <property type="entry name" value="Kinase-like_dom_sf"/>
</dbReference>
<dbReference type="PANTHER" id="PTHR43289:SF34">
    <property type="entry name" value="SERINE_THREONINE-PROTEIN KINASE YBDM-RELATED"/>
    <property type="match status" value="1"/>
</dbReference>
<keyword evidence="9" id="KW-0472">Membrane</keyword>
<evidence type="ECO:0000256" key="6">
    <source>
        <dbReference type="ARBA" id="ARBA00023157"/>
    </source>
</evidence>
<evidence type="ECO:0000313" key="12">
    <source>
        <dbReference type="Proteomes" id="UP000037773"/>
    </source>
</evidence>
<dbReference type="SUPFAM" id="SSF49899">
    <property type="entry name" value="Concanavalin A-like lectins/glucanases"/>
    <property type="match status" value="1"/>
</dbReference>
<keyword evidence="5 7" id="KW-0067">ATP-binding</keyword>
<dbReference type="GO" id="GO:0005524">
    <property type="term" value="F:ATP binding"/>
    <property type="evidence" value="ECO:0007669"/>
    <property type="project" value="UniProtKB-UniRule"/>
</dbReference>
<dbReference type="Proteomes" id="UP000037773">
    <property type="component" value="Unassembled WGS sequence"/>
</dbReference>
<dbReference type="Gene3D" id="2.60.120.200">
    <property type="match status" value="1"/>
</dbReference>
<evidence type="ECO:0000256" key="1">
    <source>
        <dbReference type="ARBA" id="ARBA00022679"/>
    </source>
</evidence>
<dbReference type="OrthoDB" id="9762169at2"/>
<dbReference type="Gene3D" id="1.10.510.10">
    <property type="entry name" value="Transferase(Phosphotransferase) domain 1"/>
    <property type="match status" value="1"/>
</dbReference>
<evidence type="ECO:0000256" key="7">
    <source>
        <dbReference type="PROSITE-ProRule" id="PRU10141"/>
    </source>
</evidence>
<dbReference type="EMBL" id="LGCN01000017">
    <property type="protein sequence ID" value="KOT45486.1"/>
    <property type="molecule type" value="Genomic_DNA"/>
</dbReference>
<keyword evidence="6" id="KW-1015">Disulfide bond</keyword>
<keyword evidence="4 11" id="KW-0418">Kinase</keyword>
<feature type="region of interest" description="Disordered" evidence="8">
    <location>
        <begin position="279"/>
        <end position="378"/>
    </location>
</feature>
<feature type="compositionally biased region" description="Pro residues" evidence="8">
    <location>
        <begin position="358"/>
        <end position="369"/>
    </location>
</feature>
<dbReference type="InterPro" id="IPR013320">
    <property type="entry name" value="ConA-like_dom_sf"/>
</dbReference>
<sequence length="633" mass="64867">MLGLPARAETARQEAFVSALEPDDPHSVGAYRLLSRLGAGGMGQVFLGRSPGGRLVAVKVVHAELVRRPEFRDRFRREVQAARAVSGAFTAPVVDADPDAPLPWLVTSYIAGPSLEQAVVERGPFEAGAVLALAAGLAEALVSIHAANLVHRDLKPSNVLLAEDGPRVIDFGIVRSVEADSITGTGLVAGSPGFMSPEQVNGDTITPASDVFCLGAVLAFAATGANPFGDGPTPALLYRVVHNTPDIGAVADPALHALIGDCLAKDPARRPTPREILTRVGALSGESTTAPHRSDPRSAGSAPASPTRAGTPLPGVRPTDPRALTNVLARDGGPGAFPQQATAVAPGFNDRATQVGAAPPPAPGTPEPAGPGGRERGGSRRAFLLLGIGGGAVAAAGVGAGFWFNRSAAADRDRAAPPSSPSPSSSPAAAPRPVRPVGHWPLDETSGTVARDTAGGHDGTATGVTWGPGGGGAVFDGQGGQIMTGGPALETGEGRSFTVAAWVRLSTAPENWATAVSQDAQDASAFYLQYAVDENRWAFSRPGLRAAGRSEPAVNVWTHLAGVCDGSARTLRLYVDGVQEAEAEDTNPMSGTGPFIIGRASYGGRAVDFFPGAVRDVRIFDRALTAARIKTLV</sequence>
<dbReference type="AlphaFoldDB" id="A0A0M9XAS1"/>
<feature type="compositionally biased region" description="Low complexity" evidence="8">
    <location>
        <begin position="422"/>
        <end position="437"/>
    </location>
</feature>
<proteinExistence type="predicted"/>
<keyword evidence="2" id="KW-0732">Signal</keyword>
<evidence type="ECO:0000259" key="10">
    <source>
        <dbReference type="PROSITE" id="PS50011"/>
    </source>
</evidence>
<keyword evidence="9" id="KW-0812">Transmembrane</keyword>
<dbReference type="PATRIC" id="fig|36816.3.peg.633"/>
<gene>
    <name evidence="11" type="ORF">ADK41_02970</name>
</gene>
<dbReference type="PROSITE" id="PS00107">
    <property type="entry name" value="PROTEIN_KINASE_ATP"/>
    <property type="match status" value="1"/>
</dbReference>
<dbReference type="InterPro" id="IPR017441">
    <property type="entry name" value="Protein_kinase_ATP_BS"/>
</dbReference>
<dbReference type="PROSITE" id="PS00108">
    <property type="entry name" value="PROTEIN_KINASE_ST"/>
    <property type="match status" value="1"/>
</dbReference>
<dbReference type="SMART" id="SM00560">
    <property type="entry name" value="LamGL"/>
    <property type="match status" value="1"/>
</dbReference>
<evidence type="ECO:0000256" key="2">
    <source>
        <dbReference type="ARBA" id="ARBA00022729"/>
    </source>
</evidence>
<name>A0A0M9XAS1_9ACTN</name>
<feature type="domain" description="Protein kinase" evidence="10">
    <location>
        <begin position="31"/>
        <end position="283"/>
    </location>
</feature>
<dbReference type="SUPFAM" id="SSF56112">
    <property type="entry name" value="Protein kinase-like (PK-like)"/>
    <property type="match status" value="1"/>
</dbReference>
<keyword evidence="1" id="KW-0808">Transferase</keyword>
<feature type="transmembrane region" description="Helical" evidence="9">
    <location>
        <begin position="383"/>
        <end position="404"/>
    </location>
</feature>
<evidence type="ECO:0000256" key="4">
    <source>
        <dbReference type="ARBA" id="ARBA00022777"/>
    </source>
</evidence>
<comment type="caution">
    <text evidence="11">The sequence shown here is derived from an EMBL/GenBank/DDBJ whole genome shotgun (WGS) entry which is preliminary data.</text>
</comment>